<comment type="caution">
    <text evidence="2">The sequence shown here is derived from an EMBL/GenBank/DDBJ whole genome shotgun (WGS) entry which is preliminary data.</text>
</comment>
<evidence type="ECO:0008006" key="4">
    <source>
        <dbReference type="Google" id="ProtNLM"/>
    </source>
</evidence>
<gene>
    <name evidence="2" type="ORF">E2562_030350</name>
</gene>
<name>A0A6G1D8D7_9ORYZ</name>
<dbReference type="AlphaFoldDB" id="A0A6G1D8D7"/>
<feature type="compositionally biased region" description="Basic and acidic residues" evidence="1">
    <location>
        <begin position="93"/>
        <end position="103"/>
    </location>
</feature>
<dbReference type="EMBL" id="SPHZ02000007">
    <property type="protein sequence ID" value="KAF0908988.1"/>
    <property type="molecule type" value="Genomic_DNA"/>
</dbReference>
<evidence type="ECO:0000313" key="2">
    <source>
        <dbReference type="EMBL" id="KAF0908988.1"/>
    </source>
</evidence>
<protein>
    <recommendedName>
        <fullName evidence="4">CCHC-type domain-containing protein</fullName>
    </recommendedName>
</protein>
<keyword evidence="3" id="KW-1185">Reference proteome</keyword>
<sequence>MALVAEPTTNTPATKSALMCGGFSLAALHSITEEQIEKIPKDDLALIARKFSRAYNNVKERKRGRSSNTIICFEFGEPNHIHANCPKLKKKNEKTSKRPEGRGRGRQKNIIKKAINKVLAALEEVQLSDVYSKDDDHEEAKKDKDFSSMCCHANDFFPDMCLMALEEKDDSTEHTKRKNGSSHDHH</sequence>
<evidence type="ECO:0000256" key="1">
    <source>
        <dbReference type="SAM" id="MobiDB-lite"/>
    </source>
</evidence>
<proteinExistence type="predicted"/>
<evidence type="ECO:0000313" key="3">
    <source>
        <dbReference type="Proteomes" id="UP000479710"/>
    </source>
</evidence>
<dbReference type="OrthoDB" id="696017at2759"/>
<organism evidence="2 3">
    <name type="scientific">Oryza meyeriana var. granulata</name>
    <dbReference type="NCBI Taxonomy" id="110450"/>
    <lineage>
        <taxon>Eukaryota</taxon>
        <taxon>Viridiplantae</taxon>
        <taxon>Streptophyta</taxon>
        <taxon>Embryophyta</taxon>
        <taxon>Tracheophyta</taxon>
        <taxon>Spermatophyta</taxon>
        <taxon>Magnoliopsida</taxon>
        <taxon>Liliopsida</taxon>
        <taxon>Poales</taxon>
        <taxon>Poaceae</taxon>
        <taxon>BOP clade</taxon>
        <taxon>Oryzoideae</taxon>
        <taxon>Oryzeae</taxon>
        <taxon>Oryzinae</taxon>
        <taxon>Oryza</taxon>
        <taxon>Oryza meyeriana</taxon>
    </lineage>
</organism>
<feature type="region of interest" description="Disordered" evidence="1">
    <location>
        <begin position="88"/>
        <end position="109"/>
    </location>
</feature>
<dbReference type="Proteomes" id="UP000479710">
    <property type="component" value="Unassembled WGS sequence"/>
</dbReference>
<dbReference type="Gene3D" id="4.10.60.10">
    <property type="entry name" value="Zinc finger, CCHC-type"/>
    <property type="match status" value="1"/>
</dbReference>
<reference evidence="2 3" key="1">
    <citation type="submission" date="2019-11" db="EMBL/GenBank/DDBJ databases">
        <title>Whole genome sequence of Oryza granulata.</title>
        <authorList>
            <person name="Li W."/>
        </authorList>
    </citation>
    <scope>NUCLEOTIDE SEQUENCE [LARGE SCALE GENOMIC DNA]</scope>
    <source>
        <strain evidence="3">cv. Menghai</strain>
        <tissue evidence="2">Leaf</tissue>
    </source>
</reference>
<accession>A0A6G1D8D7</accession>